<keyword evidence="3" id="KW-1133">Transmembrane helix</keyword>
<keyword evidence="7" id="KW-1185">Reference proteome</keyword>
<evidence type="ECO:0000256" key="2">
    <source>
        <dbReference type="ARBA" id="ARBA00023136"/>
    </source>
</evidence>
<dbReference type="Pfam" id="PF00144">
    <property type="entry name" value="Beta-lactamase"/>
    <property type="match status" value="1"/>
</dbReference>
<gene>
    <name evidence="6" type="ORF">GJU40_09100</name>
</gene>
<evidence type="ECO:0000256" key="3">
    <source>
        <dbReference type="SAM" id="Phobius"/>
    </source>
</evidence>
<dbReference type="InterPro" id="IPR050491">
    <property type="entry name" value="AmpC-like"/>
</dbReference>
<organism evidence="6 7">
    <name type="scientific">Metabacillus lacus</name>
    <dbReference type="NCBI Taxonomy" id="1983721"/>
    <lineage>
        <taxon>Bacteria</taxon>
        <taxon>Bacillati</taxon>
        <taxon>Bacillota</taxon>
        <taxon>Bacilli</taxon>
        <taxon>Bacillales</taxon>
        <taxon>Bacillaceae</taxon>
        <taxon>Metabacillus</taxon>
    </lineage>
</organism>
<feature type="domain" description="Beta-lactamase-related" evidence="5">
    <location>
        <begin position="32"/>
        <end position="338"/>
    </location>
</feature>
<evidence type="ECO:0000256" key="1">
    <source>
        <dbReference type="ARBA" id="ARBA00004370"/>
    </source>
</evidence>
<dbReference type="Gene3D" id="3.40.710.10">
    <property type="entry name" value="DD-peptidase/beta-lactamase superfamily"/>
    <property type="match status" value="1"/>
</dbReference>
<protein>
    <submittedName>
        <fullName evidence="6">Serine hydrolase</fullName>
    </submittedName>
</protein>
<feature type="chain" id="PRO_5031021891" evidence="4">
    <location>
        <begin position="26"/>
        <end position="483"/>
    </location>
</feature>
<keyword evidence="6" id="KW-0378">Hydrolase</keyword>
<dbReference type="PANTHER" id="PTHR46825">
    <property type="entry name" value="D-ALANYL-D-ALANINE-CARBOXYPEPTIDASE/ENDOPEPTIDASE AMPH"/>
    <property type="match status" value="1"/>
</dbReference>
<comment type="subcellular location">
    <subcellularLocation>
        <location evidence="1">Membrane</location>
    </subcellularLocation>
</comment>
<keyword evidence="4" id="KW-0732">Signal</keyword>
<dbReference type="Proteomes" id="UP000448867">
    <property type="component" value="Unassembled WGS sequence"/>
</dbReference>
<feature type="transmembrane region" description="Helical" evidence="3">
    <location>
        <begin position="408"/>
        <end position="426"/>
    </location>
</feature>
<dbReference type="InterPro" id="IPR012338">
    <property type="entry name" value="Beta-lactam/transpept-like"/>
</dbReference>
<dbReference type="SUPFAM" id="SSF56601">
    <property type="entry name" value="beta-lactamase/transpeptidase-like"/>
    <property type="match status" value="1"/>
</dbReference>
<reference evidence="6 7" key="1">
    <citation type="submission" date="2019-11" db="EMBL/GenBank/DDBJ databases">
        <title>Bacillus lacus genome.</title>
        <authorList>
            <person name="Allen C.J."/>
            <person name="Newman J.D."/>
        </authorList>
    </citation>
    <scope>NUCLEOTIDE SEQUENCE [LARGE SCALE GENOMIC DNA]</scope>
    <source>
        <strain evidence="6 7">KCTC 33946</strain>
    </source>
</reference>
<dbReference type="RefSeq" id="WP_154307471.1">
    <property type="nucleotide sequence ID" value="NZ_WKKI01000014.1"/>
</dbReference>
<proteinExistence type="predicted"/>
<feature type="signal peptide" evidence="4">
    <location>
        <begin position="1"/>
        <end position="25"/>
    </location>
</feature>
<feature type="transmembrane region" description="Helical" evidence="3">
    <location>
        <begin position="446"/>
        <end position="470"/>
    </location>
</feature>
<feature type="transmembrane region" description="Helical" evidence="3">
    <location>
        <begin position="369"/>
        <end position="387"/>
    </location>
</feature>
<evidence type="ECO:0000313" key="7">
    <source>
        <dbReference type="Proteomes" id="UP000448867"/>
    </source>
</evidence>
<name>A0A7X2LYY3_9BACI</name>
<dbReference type="GO" id="GO:0016787">
    <property type="term" value="F:hydrolase activity"/>
    <property type="evidence" value="ECO:0007669"/>
    <property type="project" value="UniProtKB-KW"/>
</dbReference>
<dbReference type="AlphaFoldDB" id="A0A7X2LYY3"/>
<evidence type="ECO:0000256" key="4">
    <source>
        <dbReference type="SAM" id="SignalP"/>
    </source>
</evidence>
<dbReference type="PANTHER" id="PTHR46825:SF11">
    <property type="entry name" value="PENICILLIN-BINDING PROTEIN 4"/>
    <property type="match status" value="1"/>
</dbReference>
<dbReference type="OrthoDB" id="846150at2"/>
<evidence type="ECO:0000259" key="5">
    <source>
        <dbReference type="Pfam" id="PF00144"/>
    </source>
</evidence>
<dbReference type="EMBL" id="WKKI01000014">
    <property type="protein sequence ID" value="MRX72308.1"/>
    <property type="molecule type" value="Genomic_DNA"/>
</dbReference>
<dbReference type="InterPro" id="IPR001466">
    <property type="entry name" value="Beta-lactam-related"/>
</dbReference>
<accession>A0A7X2LYY3</accession>
<evidence type="ECO:0000313" key="6">
    <source>
        <dbReference type="EMBL" id="MRX72308.1"/>
    </source>
</evidence>
<comment type="caution">
    <text evidence="6">The sequence shown here is derived from an EMBL/GenBank/DDBJ whole genome shotgun (WGS) entry which is preliminary data.</text>
</comment>
<sequence length="483" mass="54904">MKRLLIIIPICFLLCISFSPFTASAEEVDQIKNLISKEVQKGKIPGVSVVVIKNGKVLLMDSYNNPSYKSSINRKTKFEIASNSKAFTGLGMMKLVEQGEIDLDDNVKQYIPWLQFVYKDKPVDILVKDFLYHTSGIPANSVANIPITNKKNGLEQTIRKLNGMNLNSLPGVQFEYATFNYDVLGLIIERVSGEAYADYMKEEIFKPLDLNHTSINILTPEENTQGYKRGFFTSIKYNAPTYSGNIPAGYISSNIIDMSKWLQIQLHHTKSDMSNIINGANDKSSFIDGTLNYSSGWMIHKKNNDFFHEGNNPNYSSFILFNKEKNFGVAVLANSNSVYTSRIAYRIQNLLYSTKTELPSYDYNTAIDTFSTITMIISLAFSLFLVFKLQMLYKNGYKIKDRKLKYSLLILCILFLSIEISLIILAPKLLMGYNWKFLVVWMPFSFLPAVICSGILILMLNLFGFFFLFFKKGDINGSNNILQ</sequence>
<keyword evidence="3" id="KW-0812">Transmembrane</keyword>
<dbReference type="GO" id="GO:0016020">
    <property type="term" value="C:membrane"/>
    <property type="evidence" value="ECO:0007669"/>
    <property type="project" value="UniProtKB-SubCell"/>
</dbReference>
<keyword evidence="2 3" id="KW-0472">Membrane</keyword>